<sequence>MSKIQVNKLHTLTGHNDCIYALAEGANPRYFYTGSGDGMVVEWDLDNPKDGKLIAKLPHSVYALEVDRERNLLIIGHNFEGIHVIDLNENKEIWSLKLTDQSIFDIKSLGTEIYVGAADGVVIVVDVDQKAVKKHLKLSSKSARVMAFDNDRKSLAVGFSDHTIKIISTKDYKALHNLESHSNSVFALAYSPIEEKLISGGRDAHLKIWNTKSYNLSDQVVAHMFAINYLSFREDGKYFVTCSMDKSLKVWDAESHKLLKVIDKARHAGHGTSINKVLWSSYDQSIISVSDDRSISIWKVEF</sequence>
<name>A0A1N7L8N0_9BACT</name>
<feature type="repeat" description="WD" evidence="3">
    <location>
        <begin position="12"/>
        <end position="47"/>
    </location>
</feature>
<evidence type="ECO:0000256" key="1">
    <source>
        <dbReference type="ARBA" id="ARBA00022574"/>
    </source>
</evidence>
<dbReference type="InterPro" id="IPR036322">
    <property type="entry name" value="WD40_repeat_dom_sf"/>
</dbReference>
<dbReference type="EMBL" id="FTOP01000003">
    <property type="protein sequence ID" value="SIS70199.1"/>
    <property type="molecule type" value="Genomic_DNA"/>
</dbReference>
<reference evidence="5" key="1">
    <citation type="submission" date="2017-01" db="EMBL/GenBank/DDBJ databases">
        <authorList>
            <person name="Varghese N."/>
            <person name="Submissions S."/>
        </authorList>
    </citation>
    <scope>NUCLEOTIDE SEQUENCE [LARGE SCALE GENOMIC DNA]</scope>
    <source>
        <strain evidence="5">DSM 46698</strain>
    </source>
</reference>
<dbReference type="PANTHER" id="PTHR19848">
    <property type="entry name" value="WD40 REPEAT PROTEIN"/>
    <property type="match status" value="1"/>
</dbReference>
<keyword evidence="5" id="KW-1185">Reference proteome</keyword>
<dbReference type="SUPFAM" id="SSF50978">
    <property type="entry name" value="WD40 repeat-like"/>
    <property type="match status" value="1"/>
</dbReference>
<keyword evidence="2" id="KW-0677">Repeat</keyword>
<dbReference type="AlphaFoldDB" id="A0A1N7L8N0"/>
<dbReference type="SMART" id="SM00320">
    <property type="entry name" value="WD40"/>
    <property type="match status" value="6"/>
</dbReference>
<evidence type="ECO:0000256" key="2">
    <source>
        <dbReference type="ARBA" id="ARBA00022737"/>
    </source>
</evidence>
<dbReference type="Proteomes" id="UP000186026">
    <property type="component" value="Unassembled WGS sequence"/>
</dbReference>
<evidence type="ECO:0000256" key="3">
    <source>
        <dbReference type="PROSITE-ProRule" id="PRU00221"/>
    </source>
</evidence>
<dbReference type="PROSITE" id="PS50082">
    <property type="entry name" value="WD_REPEATS_2"/>
    <property type="match status" value="4"/>
</dbReference>
<keyword evidence="1 3" id="KW-0853">WD repeat</keyword>
<accession>A0A1N7L8N0</accession>
<proteinExistence type="predicted"/>
<feature type="repeat" description="WD" evidence="3">
    <location>
        <begin position="220"/>
        <end position="261"/>
    </location>
</feature>
<dbReference type="PROSITE" id="PS00678">
    <property type="entry name" value="WD_REPEATS_1"/>
    <property type="match status" value="1"/>
</dbReference>
<evidence type="ECO:0000313" key="5">
    <source>
        <dbReference type="Proteomes" id="UP000186026"/>
    </source>
</evidence>
<evidence type="ECO:0000313" key="4">
    <source>
        <dbReference type="EMBL" id="SIS70199.1"/>
    </source>
</evidence>
<dbReference type="PRINTS" id="PR00320">
    <property type="entry name" value="GPROTEINBRPT"/>
</dbReference>
<dbReference type="InterPro" id="IPR020472">
    <property type="entry name" value="WD40_PAC1"/>
</dbReference>
<dbReference type="InterPro" id="IPR015943">
    <property type="entry name" value="WD40/YVTN_repeat-like_dom_sf"/>
</dbReference>
<dbReference type="STRING" id="529505.SAMN05421761_103130"/>
<dbReference type="Pfam" id="PF00400">
    <property type="entry name" value="WD40"/>
    <property type="match status" value="4"/>
</dbReference>
<dbReference type="Gene3D" id="2.130.10.10">
    <property type="entry name" value="YVTN repeat-like/Quinoprotein amine dehydrogenase"/>
    <property type="match status" value="2"/>
</dbReference>
<feature type="repeat" description="WD" evidence="3">
    <location>
        <begin position="267"/>
        <end position="302"/>
    </location>
</feature>
<dbReference type="PROSITE" id="PS50294">
    <property type="entry name" value="WD_REPEATS_REGION"/>
    <property type="match status" value="4"/>
</dbReference>
<feature type="repeat" description="WD" evidence="3">
    <location>
        <begin position="178"/>
        <end position="219"/>
    </location>
</feature>
<dbReference type="RefSeq" id="WP_076499447.1">
    <property type="nucleotide sequence ID" value="NZ_FTOP01000003.1"/>
</dbReference>
<gene>
    <name evidence="4" type="ORF">SAMN05421761_103130</name>
</gene>
<dbReference type="InterPro" id="IPR019775">
    <property type="entry name" value="WD40_repeat_CS"/>
</dbReference>
<dbReference type="PANTHER" id="PTHR19848:SF8">
    <property type="entry name" value="F-BOX AND WD REPEAT DOMAIN CONTAINING 7"/>
    <property type="match status" value="1"/>
</dbReference>
<protein>
    <submittedName>
        <fullName evidence="4">WD-40 repeat-containing protein</fullName>
    </submittedName>
</protein>
<dbReference type="OrthoDB" id="933690at2"/>
<organism evidence="4 5">
    <name type="scientific">Belliella pelovolcani</name>
    <dbReference type="NCBI Taxonomy" id="529505"/>
    <lineage>
        <taxon>Bacteria</taxon>
        <taxon>Pseudomonadati</taxon>
        <taxon>Bacteroidota</taxon>
        <taxon>Cytophagia</taxon>
        <taxon>Cytophagales</taxon>
        <taxon>Cyclobacteriaceae</taxon>
        <taxon>Belliella</taxon>
    </lineage>
</organism>
<dbReference type="InterPro" id="IPR001680">
    <property type="entry name" value="WD40_rpt"/>
</dbReference>